<dbReference type="AlphaFoldDB" id="A0A975GGK6"/>
<dbReference type="SUPFAM" id="SSF103088">
    <property type="entry name" value="OmpA-like"/>
    <property type="match status" value="1"/>
</dbReference>
<dbReference type="CDD" id="cd07185">
    <property type="entry name" value="OmpA_C-like"/>
    <property type="match status" value="1"/>
</dbReference>
<sequence>MKKFILSGVLIFFVFTGCAPQNRTQSGALIGAAGGAAAGALAGQIIGKDTEGTLIGAAVGSAVGGAAGAGVGYMMDKQERDLNQALAASNAAAIHREGNLLAITLKGDVSFDSGSANINPGLYSEIDRIAQIMIQYPQTRIQVEGHTDSQGSDASNMELSRRRANSVMNALVQRGVDSSRIIVIPFGESQPVATNATPEGRQKNRRVEIKIEPSSAG</sequence>
<dbReference type="EMBL" id="CP061799">
    <property type="protein sequence ID" value="QTA80369.1"/>
    <property type="molecule type" value="Genomic_DNA"/>
</dbReference>
<evidence type="ECO:0000313" key="8">
    <source>
        <dbReference type="EMBL" id="QTA80369.1"/>
    </source>
</evidence>
<dbReference type="Gene3D" id="3.30.1330.60">
    <property type="entry name" value="OmpA-like domain"/>
    <property type="match status" value="1"/>
</dbReference>
<evidence type="ECO:0000259" key="7">
    <source>
        <dbReference type="PROSITE" id="PS51123"/>
    </source>
</evidence>
<keyword evidence="6" id="KW-0732">Signal</keyword>
<keyword evidence="3" id="KW-0998">Cell outer membrane</keyword>
<dbReference type="InterPro" id="IPR006665">
    <property type="entry name" value="OmpA-like"/>
</dbReference>
<dbReference type="Pfam" id="PF00691">
    <property type="entry name" value="OmpA"/>
    <property type="match status" value="1"/>
</dbReference>
<dbReference type="PROSITE" id="PS51123">
    <property type="entry name" value="OMPA_2"/>
    <property type="match status" value="1"/>
</dbReference>
<dbReference type="KEGG" id="dli:dnl_26690"/>
<evidence type="ECO:0000256" key="5">
    <source>
        <dbReference type="SAM" id="MobiDB-lite"/>
    </source>
</evidence>
<dbReference type="PROSITE" id="PS51257">
    <property type="entry name" value="PROKAR_LIPOPROTEIN"/>
    <property type="match status" value="1"/>
</dbReference>
<keyword evidence="9" id="KW-1185">Reference proteome</keyword>
<dbReference type="PRINTS" id="PR01021">
    <property type="entry name" value="OMPADOMAIN"/>
</dbReference>
<evidence type="ECO:0000313" key="9">
    <source>
        <dbReference type="Proteomes" id="UP000663720"/>
    </source>
</evidence>
<evidence type="ECO:0000256" key="6">
    <source>
        <dbReference type="SAM" id="SignalP"/>
    </source>
</evidence>
<dbReference type="PANTHER" id="PTHR30329">
    <property type="entry name" value="STATOR ELEMENT OF FLAGELLAR MOTOR COMPLEX"/>
    <property type="match status" value="1"/>
</dbReference>
<accession>A0A975GGK6</accession>
<dbReference type="InterPro" id="IPR006664">
    <property type="entry name" value="OMP_bac"/>
</dbReference>
<gene>
    <name evidence="8" type="ORF">dnl_26690</name>
</gene>
<comment type="subcellular location">
    <subcellularLocation>
        <location evidence="1">Cell outer membrane</location>
    </subcellularLocation>
</comment>
<dbReference type="RefSeq" id="WP_207692023.1">
    <property type="nucleotide sequence ID" value="NZ_CP061799.1"/>
</dbReference>
<feature type="region of interest" description="Disordered" evidence="5">
    <location>
        <begin position="191"/>
        <end position="217"/>
    </location>
</feature>
<feature type="signal peptide" evidence="6">
    <location>
        <begin position="1"/>
        <end position="19"/>
    </location>
</feature>
<dbReference type="Proteomes" id="UP000663720">
    <property type="component" value="Chromosome"/>
</dbReference>
<organism evidence="8 9">
    <name type="scientific">Desulfonema limicola</name>
    <dbReference type="NCBI Taxonomy" id="45656"/>
    <lineage>
        <taxon>Bacteria</taxon>
        <taxon>Pseudomonadati</taxon>
        <taxon>Thermodesulfobacteriota</taxon>
        <taxon>Desulfobacteria</taxon>
        <taxon>Desulfobacterales</taxon>
        <taxon>Desulfococcaceae</taxon>
        <taxon>Desulfonema</taxon>
    </lineage>
</organism>
<dbReference type="PRINTS" id="PR01023">
    <property type="entry name" value="NAFLGMOTY"/>
</dbReference>
<feature type="chain" id="PRO_5037148473" evidence="6">
    <location>
        <begin position="20"/>
        <end position="217"/>
    </location>
</feature>
<evidence type="ECO:0000256" key="4">
    <source>
        <dbReference type="PROSITE-ProRule" id="PRU00473"/>
    </source>
</evidence>
<reference evidence="8" key="1">
    <citation type="journal article" date="2021" name="Microb. Physiol.">
        <title>Proteogenomic Insights into the Physiology of Marine, Sulfate-Reducing, Filamentous Desulfonema limicola and Desulfonema magnum.</title>
        <authorList>
            <person name="Schnaars V."/>
            <person name="Wohlbrand L."/>
            <person name="Scheve S."/>
            <person name="Hinrichs C."/>
            <person name="Reinhardt R."/>
            <person name="Rabus R."/>
        </authorList>
    </citation>
    <scope>NUCLEOTIDE SEQUENCE</scope>
    <source>
        <strain evidence="8">5ac10</strain>
    </source>
</reference>
<dbReference type="GO" id="GO:0009279">
    <property type="term" value="C:cell outer membrane"/>
    <property type="evidence" value="ECO:0007669"/>
    <property type="project" value="UniProtKB-SubCell"/>
</dbReference>
<dbReference type="Pfam" id="PF13488">
    <property type="entry name" value="Gly-zipper_Omp"/>
    <property type="match status" value="1"/>
</dbReference>
<dbReference type="InterPro" id="IPR039567">
    <property type="entry name" value="Gly-zipper"/>
</dbReference>
<evidence type="ECO:0000256" key="1">
    <source>
        <dbReference type="ARBA" id="ARBA00004442"/>
    </source>
</evidence>
<proteinExistence type="predicted"/>
<dbReference type="PANTHER" id="PTHR30329:SF21">
    <property type="entry name" value="LIPOPROTEIN YIAD-RELATED"/>
    <property type="match status" value="1"/>
</dbReference>
<protein>
    <submittedName>
        <fullName evidence="8">OmpA-like domain-containing protein</fullName>
    </submittedName>
</protein>
<feature type="compositionally biased region" description="Basic and acidic residues" evidence="5">
    <location>
        <begin position="200"/>
        <end position="211"/>
    </location>
</feature>
<feature type="domain" description="OmpA-like" evidence="7">
    <location>
        <begin position="98"/>
        <end position="215"/>
    </location>
</feature>
<dbReference type="InterPro" id="IPR036737">
    <property type="entry name" value="OmpA-like_sf"/>
</dbReference>
<dbReference type="InterPro" id="IPR050330">
    <property type="entry name" value="Bact_OuterMem_StrucFunc"/>
</dbReference>
<name>A0A975GGK6_9BACT</name>
<evidence type="ECO:0000256" key="3">
    <source>
        <dbReference type="ARBA" id="ARBA00023237"/>
    </source>
</evidence>
<keyword evidence="2 4" id="KW-0472">Membrane</keyword>
<evidence type="ECO:0000256" key="2">
    <source>
        <dbReference type="ARBA" id="ARBA00023136"/>
    </source>
</evidence>